<name>A0A516KV17_9CAUD</name>
<proteinExistence type="predicted"/>
<dbReference type="GO" id="GO:0008233">
    <property type="term" value="F:peptidase activity"/>
    <property type="evidence" value="ECO:0007669"/>
    <property type="project" value="InterPro"/>
</dbReference>
<dbReference type="InterPro" id="IPR003709">
    <property type="entry name" value="VanY-like_core_dom"/>
</dbReference>
<gene>
    <name evidence="2" type="primary">49</name>
    <name evidence="2" type="ORF">SEA_FUZZBUSTER_49</name>
</gene>
<evidence type="ECO:0000259" key="1">
    <source>
        <dbReference type="Pfam" id="PF02557"/>
    </source>
</evidence>
<protein>
    <submittedName>
        <fullName evidence="2">Lysin A</fullName>
    </submittedName>
</protein>
<keyword evidence="3" id="KW-1185">Reference proteome</keyword>
<sequence length="317" mass="34798">MATFVFRDGSRLTPWMLYQINRLDAMLFALFGVHVIVTSGIRTYAEQEAIFRQRYVTAGNINGRKVYDTRVWNGVRWYRISSAGTVAVPGTSNHEIQGTNAAVDLRDTGSTAGIATAGSARANWLRANAGQFDMEPEGYNFGEAWHYKVRNINNAAPSPTPTPVPNTNQEDEEMIIIDVKIGAATHVCALAPGLFAHLVPADNPAVATDITGQDRRYSFDLSHLPQLLRYYGCDRDIWDVRNGAFVVLDPLTGEVGAGKTWSVERAIRGELRGIAKPQIDPAPLVKAINDAIAAGRDYDAAEIADALREKLRTDPLK</sequence>
<evidence type="ECO:0000313" key="2">
    <source>
        <dbReference type="EMBL" id="QDP45533.1"/>
    </source>
</evidence>
<evidence type="ECO:0000313" key="3">
    <source>
        <dbReference type="Proteomes" id="UP000315280"/>
    </source>
</evidence>
<reference evidence="2 3" key="1">
    <citation type="submission" date="2019-06" db="EMBL/GenBank/DDBJ databases">
        <authorList>
            <person name="Austin C.R."/>
            <person name="Baumgardner C.A."/>
            <person name="Baysinger H.J."/>
            <person name="David A.M."/>
            <person name="Folse N.B."/>
            <person name="Gammon C.A."/>
            <person name="Garcia V.M."/>
            <person name="Gobble C.S."/>
            <person name="Herold B.N."/>
            <person name="Huamancondor M.S."/>
            <person name="Matheson G.R."/>
            <person name="Mondragon I."/>
            <person name="Nemes S.A."/>
            <person name="Neri L.M."/>
            <person name="Renaud V.D."/>
            <person name="Rigsbee E.A."/>
            <person name="Rockette B.M."/>
            <person name="Santiago M.R."/>
            <person name="Savage M.D."/>
            <person name="Simpson J.M."/>
            <person name="Slentz J.N."/>
            <person name="Spencer B.G."/>
            <person name="White D.J."/>
            <person name="Yarboro C.B."/>
            <person name="Anderson E.L."/>
            <person name="Wallen J.R."/>
            <person name="Gainey M.D."/>
            <person name="Garlena R.A."/>
            <person name="Russell D.A."/>
            <person name="Pope W.H."/>
            <person name="Jacobs-Sera D."/>
            <person name="Hatfull G.F."/>
        </authorList>
    </citation>
    <scope>NUCLEOTIDE SEQUENCE [LARGE SCALE GENOMIC DNA]</scope>
</reference>
<dbReference type="Gene3D" id="3.30.1380.10">
    <property type="match status" value="1"/>
</dbReference>
<dbReference type="EMBL" id="MN062720">
    <property type="protein sequence ID" value="QDP45533.1"/>
    <property type="molecule type" value="Genomic_DNA"/>
</dbReference>
<organism evidence="2 3">
    <name type="scientific">Microbacterium phage FuzzBuster</name>
    <dbReference type="NCBI Taxonomy" id="2590935"/>
    <lineage>
        <taxon>Viruses</taxon>
        <taxon>Duplodnaviria</taxon>
        <taxon>Heunggongvirae</taxon>
        <taxon>Uroviricota</taxon>
        <taxon>Caudoviricetes</taxon>
        <taxon>Hodgkinviridae</taxon>
        <taxon>Fuzzbustervirus</taxon>
        <taxon>Fuzzbustervirus fuzzbuster</taxon>
    </lineage>
</organism>
<dbReference type="Proteomes" id="UP000315280">
    <property type="component" value="Segment"/>
</dbReference>
<dbReference type="GO" id="GO:0006508">
    <property type="term" value="P:proteolysis"/>
    <property type="evidence" value="ECO:0007669"/>
    <property type="project" value="InterPro"/>
</dbReference>
<dbReference type="Pfam" id="PF02557">
    <property type="entry name" value="VanY"/>
    <property type="match status" value="1"/>
</dbReference>
<dbReference type="SUPFAM" id="SSF55166">
    <property type="entry name" value="Hedgehog/DD-peptidase"/>
    <property type="match status" value="1"/>
</dbReference>
<accession>A0A516KV17</accession>
<feature type="domain" description="D-alanyl-D-alanine carboxypeptidase-like core" evidence="1">
    <location>
        <begin position="31"/>
        <end position="135"/>
    </location>
</feature>
<dbReference type="CDD" id="cd14814">
    <property type="entry name" value="Peptidase_M15"/>
    <property type="match status" value="1"/>
</dbReference>
<dbReference type="InterPro" id="IPR009045">
    <property type="entry name" value="Zn_M74/Hedgehog-like"/>
</dbReference>